<feature type="chain" id="PRO_5015991716" description="Secreted protein" evidence="1">
    <location>
        <begin position="24"/>
        <end position="143"/>
    </location>
</feature>
<comment type="caution">
    <text evidence="2">The sequence shown here is derived from an EMBL/GenBank/DDBJ whole genome shotgun (WGS) entry which is preliminary data.</text>
</comment>
<feature type="signal peptide" evidence="1">
    <location>
        <begin position="1"/>
        <end position="23"/>
    </location>
</feature>
<evidence type="ECO:0000256" key="1">
    <source>
        <dbReference type="SAM" id="SignalP"/>
    </source>
</evidence>
<organism evidence="2 3">
    <name type="scientific">Ancylobacter novellus</name>
    <name type="common">Thiobacillus novellus</name>
    <dbReference type="NCBI Taxonomy" id="921"/>
    <lineage>
        <taxon>Bacteria</taxon>
        <taxon>Pseudomonadati</taxon>
        <taxon>Pseudomonadota</taxon>
        <taxon>Alphaproteobacteria</taxon>
        <taxon>Hyphomicrobiales</taxon>
        <taxon>Xanthobacteraceae</taxon>
        <taxon>Ancylobacter</taxon>
    </lineage>
</organism>
<evidence type="ECO:0000313" key="2">
    <source>
        <dbReference type="EMBL" id="PZQ15065.1"/>
    </source>
</evidence>
<dbReference type="Proteomes" id="UP000249577">
    <property type="component" value="Unassembled WGS sequence"/>
</dbReference>
<name>A0A2W5KJK1_ANCNO</name>
<evidence type="ECO:0000313" key="3">
    <source>
        <dbReference type="Proteomes" id="UP000249577"/>
    </source>
</evidence>
<reference evidence="2 3" key="1">
    <citation type="submission" date="2017-08" db="EMBL/GenBank/DDBJ databases">
        <title>Infants hospitalized years apart are colonized by the same room-sourced microbial strains.</title>
        <authorList>
            <person name="Brooks B."/>
            <person name="Olm M.R."/>
            <person name="Firek B.A."/>
            <person name="Baker R."/>
            <person name="Thomas B.C."/>
            <person name="Morowitz M.J."/>
            <person name="Banfield J.F."/>
        </authorList>
    </citation>
    <scope>NUCLEOTIDE SEQUENCE [LARGE SCALE GENOMIC DNA]</scope>
    <source>
        <strain evidence="2">S2_005_003_R2_43</strain>
    </source>
</reference>
<protein>
    <recommendedName>
        <fullName evidence="4">Secreted protein</fullName>
    </recommendedName>
</protein>
<evidence type="ECO:0008006" key="4">
    <source>
        <dbReference type="Google" id="ProtNLM"/>
    </source>
</evidence>
<proteinExistence type="predicted"/>
<dbReference type="EMBL" id="QFPN01000005">
    <property type="protein sequence ID" value="PZQ15065.1"/>
    <property type="molecule type" value="Genomic_DNA"/>
</dbReference>
<keyword evidence="1" id="KW-0732">Signal</keyword>
<dbReference type="AlphaFoldDB" id="A0A2W5KJK1"/>
<accession>A0A2W5KJK1</accession>
<sequence>MKPFVIFAAAMSALTLLPVGSKAATVDQSTVGIPVPAADALRVGVINSCSSEATVDLEYRTFNGIGGGGVFTHVDAGGSRSFDVTFGVDVEAAFLWMKISCLGNETPRPLSTVWLVNRATGAPIFEVKVNDGRGLFTLRPKPK</sequence>
<gene>
    <name evidence="2" type="ORF">DI565_11620</name>
</gene>